<feature type="coiled-coil region" evidence="6">
    <location>
        <begin position="99"/>
        <end position="126"/>
    </location>
</feature>
<keyword evidence="5" id="KW-0479">Metal-binding</keyword>
<feature type="binding site" evidence="5">
    <location>
        <position position="366"/>
    </location>
    <ligand>
        <name>Zn(2+)</name>
        <dbReference type="ChEBI" id="CHEBI:29105"/>
    </ligand>
</feature>
<feature type="transmembrane region" description="Helical" evidence="7">
    <location>
        <begin position="444"/>
        <end position="466"/>
    </location>
</feature>
<accession>A0AAF0EXT5</accession>
<dbReference type="GO" id="GO:0016020">
    <property type="term" value="C:membrane"/>
    <property type="evidence" value="ECO:0007669"/>
    <property type="project" value="UniProtKB-SubCell"/>
</dbReference>
<dbReference type="Proteomes" id="UP001219933">
    <property type="component" value="Chromosome 6"/>
</dbReference>
<keyword evidence="9" id="KW-1185">Reference proteome</keyword>
<evidence type="ECO:0000256" key="1">
    <source>
        <dbReference type="ARBA" id="ARBA00004141"/>
    </source>
</evidence>
<feature type="transmembrane region" description="Helical" evidence="7">
    <location>
        <begin position="473"/>
        <end position="492"/>
    </location>
</feature>
<dbReference type="PANTHER" id="PTHR20855">
    <property type="entry name" value="ADIPOR/PROGESTIN RECEPTOR-RELATED"/>
    <property type="match status" value="1"/>
</dbReference>
<keyword evidence="6" id="KW-0175">Coiled coil</keyword>
<dbReference type="GO" id="GO:0046872">
    <property type="term" value="F:metal ion binding"/>
    <property type="evidence" value="ECO:0007669"/>
    <property type="project" value="UniProtKB-KW"/>
</dbReference>
<feature type="transmembrane region" description="Helical" evidence="7">
    <location>
        <begin position="411"/>
        <end position="432"/>
    </location>
</feature>
<evidence type="ECO:0000313" key="9">
    <source>
        <dbReference type="Proteomes" id="UP001219933"/>
    </source>
</evidence>
<name>A0AAF0EXT5_9BASI</name>
<protein>
    <submittedName>
        <fullName evidence="8">Inc metabolism membrane protein</fullName>
    </submittedName>
</protein>
<gene>
    <name evidence="8" type="primary">IZH3</name>
    <name evidence="8" type="ORF">MCUN1_003932</name>
</gene>
<evidence type="ECO:0000313" key="8">
    <source>
        <dbReference type="EMBL" id="WFD37040.1"/>
    </source>
</evidence>
<evidence type="ECO:0000256" key="5">
    <source>
        <dbReference type="PIRSR" id="PIRSR604254-1"/>
    </source>
</evidence>
<evidence type="ECO:0000256" key="2">
    <source>
        <dbReference type="ARBA" id="ARBA00022692"/>
    </source>
</evidence>
<reference evidence="8" key="1">
    <citation type="submission" date="2023-03" db="EMBL/GenBank/DDBJ databases">
        <title>Mating type loci evolution in Malassezia.</title>
        <authorList>
            <person name="Coelho M.A."/>
        </authorList>
    </citation>
    <scope>NUCLEOTIDE SEQUENCE</scope>
    <source>
        <strain evidence="8">CBS 11721</strain>
    </source>
</reference>
<feature type="transmembrane region" description="Helical" evidence="7">
    <location>
        <begin position="345"/>
        <end position="365"/>
    </location>
</feature>
<dbReference type="AlphaFoldDB" id="A0AAF0EXT5"/>
<feature type="binding site" evidence="5">
    <location>
        <position position="515"/>
    </location>
    <ligand>
        <name>Zn(2+)</name>
        <dbReference type="ChEBI" id="CHEBI:29105"/>
    </ligand>
</feature>
<dbReference type="InterPro" id="IPR004254">
    <property type="entry name" value="AdipoR/HlyIII-related"/>
</dbReference>
<evidence type="ECO:0000256" key="6">
    <source>
        <dbReference type="SAM" id="Coils"/>
    </source>
</evidence>
<organism evidence="8 9">
    <name type="scientific">Malassezia cuniculi</name>
    <dbReference type="NCBI Taxonomy" id="948313"/>
    <lineage>
        <taxon>Eukaryota</taxon>
        <taxon>Fungi</taxon>
        <taxon>Dikarya</taxon>
        <taxon>Basidiomycota</taxon>
        <taxon>Ustilaginomycotina</taxon>
        <taxon>Malasseziomycetes</taxon>
        <taxon>Malasseziales</taxon>
        <taxon>Malasseziaceae</taxon>
        <taxon>Malassezia</taxon>
    </lineage>
</organism>
<keyword evidence="5" id="KW-0862">Zinc</keyword>
<dbReference type="GO" id="GO:0006882">
    <property type="term" value="P:intracellular zinc ion homeostasis"/>
    <property type="evidence" value="ECO:0007669"/>
    <property type="project" value="TreeGrafter"/>
</dbReference>
<keyword evidence="2 7" id="KW-0812">Transmembrane</keyword>
<evidence type="ECO:0000256" key="7">
    <source>
        <dbReference type="SAM" id="Phobius"/>
    </source>
</evidence>
<feature type="transmembrane region" description="Helical" evidence="7">
    <location>
        <begin position="385"/>
        <end position="404"/>
    </location>
</feature>
<evidence type="ECO:0000256" key="3">
    <source>
        <dbReference type="ARBA" id="ARBA00022989"/>
    </source>
</evidence>
<dbReference type="EMBL" id="CP119882">
    <property type="protein sequence ID" value="WFD37040.1"/>
    <property type="molecule type" value="Genomic_DNA"/>
</dbReference>
<feature type="binding site" evidence="5">
    <location>
        <position position="511"/>
    </location>
    <ligand>
        <name>Zn(2+)</name>
        <dbReference type="ChEBI" id="CHEBI:29105"/>
    </ligand>
</feature>
<evidence type="ECO:0000256" key="4">
    <source>
        <dbReference type="ARBA" id="ARBA00023136"/>
    </source>
</evidence>
<feature type="transmembrane region" description="Helical" evidence="7">
    <location>
        <begin position="316"/>
        <end position="333"/>
    </location>
</feature>
<keyword evidence="4 7" id="KW-0472">Membrane</keyword>
<proteinExistence type="predicted"/>
<dbReference type="Pfam" id="PF03006">
    <property type="entry name" value="HlyIII"/>
    <property type="match status" value="1"/>
</dbReference>
<feature type="transmembrane region" description="Helical" evidence="7">
    <location>
        <begin position="512"/>
        <end position="530"/>
    </location>
</feature>
<keyword evidence="3 7" id="KW-1133">Transmembrane helix</keyword>
<dbReference type="GO" id="GO:0038023">
    <property type="term" value="F:signaling receptor activity"/>
    <property type="evidence" value="ECO:0007669"/>
    <property type="project" value="TreeGrafter"/>
</dbReference>
<sequence length="571" mass="65160">MTGPREAPDKERVPQGVQPPLYTNLQSIMDIMDTAKDRTVPRRRSTAADSVVESLDLSYSLPYSIAQTRWTISERVRELEDTVKTINEKPEAPTLSAPLVAANAELARLRERLDQVQTKIAESSTSDQLRILMADWEHRARTFGAAHFGSLTLHVDSRAYERADVLLSPEGEPIEIPNWAQAFAVGEHAGALTEAVNRGLTTVREHFSSLEEQFENSSELFRTFEGRFTELRAKGEARAAEIMHKATEAVHEVEEMLYRGALDLAAGGKRLITFENLPQVWRNNDCIHTGYRFIPIHNWKLLLQSIFQIHNETVNIQTHLWGLILLIPMYIWFDSRDEYTTKVDLLVQALYVIAAAKCMVCSVSWHVMAGCSDKHWYNCFSCIDYTGISFLVAASLQTLVYNGFYCQPSIVMAYTTGVIALAVTMGIVPWAPWFNDRRYRTLRIMTFVAMAFSGVLPFIHGAFLHGIRGMLNFFYPVFWSVLSYCVGVFLYFNRIPERLAPGRFDYFGHSHQLWHISILVAIWLHYRAVIHFHQNRFEYSCNAHPSSEDFFMPDSWVLSQASRLGGLIFGH</sequence>
<comment type="subcellular location">
    <subcellularLocation>
        <location evidence="1">Membrane</location>
        <topology evidence="1">Multi-pass membrane protein</topology>
    </subcellularLocation>
</comment>
<dbReference type="PANTHER" id="PTHR20855:SF97">
    <property type="entry name" value="ADIPOR-LIKE RECEPTOR IZH3-RELATED"/>
    <property type="match status" value="1"/>
</dbReference>